<evidence type="ECO:0000313" key="3">
    <source>
        <dbReference type="Proteomes" id="UP001497600"/>
    </source>
</evidence>
<proteinExistence type="predicted"/>
<dbReference type="Proteomes" id="UP001497600">
    <property type="component" value="Chromosome F"/>
</dbReference>
<reference evidence="2 3" key="1">
    <citation type="submission" date="2024-01" db="EMBL/GenBank/DDBJ databases">
        <authorList>
            <consortium name="Genoscope - CEA"/>
            <person name="William W."/>
        </authorList>
    </citation>
    <scope>NUCLEOTIDE SEQUENCE [LARGE SCALE GENOMIC DNA]</scope>
    <source>
        <strain evidence="2 3">29B2s-10</strain>
    </source>
</reference>
<evidence type="ECO:0000256" key="1">
    <source>
        <dbReference type="SAM" id="SignalP"/>
    </source>
</evidence>
<feature type="signal peptide" evidence="1">
    <location>
        <begin position="1"/>
        <end position="15"/>
    </location>
</feature>
<name>A0ABP0EGA7_9ASCO</name>
<keyword evidence="1" id="KW-0732">Signal</keyword>
<keyword evidence="3" id="KW-1185">Reference proteome</keyword>
<evidence type="ECO:0000313" key="2">
    <source>
        <dbReference type="EMBL" id="CAK7914685.1"/>
    </source>
</evidence>
<organism evidence="2 3">
    <name type="scientific">[Candida] anglica</name>
    <dbReference type="NCBI Taxonomy" id="148631"/>
    <lineage>
        <taxon>Eukaryota</taxon>
        <taxon>Fungi</taxon>
        <taxon>Dikarya</taxon>
        <taxon>Ascomycota</taxon>
        <taxon>Saccharomycotina</taxon>
        <taxon>Pichiomycetes</taxon>
        <taxon>Debaryomycetaceae</taxon>
        <taxon>Kurtzmaniella</taxon>
    </lineage>
</organism>
<gene>
    <name evidence="2" type="ORF">CAAN4_F17590</name>
</gene>
<protein>
    <submittedName>
        <fullName evidence="2">Uncharacterized protein</fullName>
    </submittedName>
</protein>
<feature type="chain" id="PRO_5046098561" evidence="1">
    <location>
        <begin position="16"/>
        <end position="99"/>
    </location>
</feature>
<dbReference type="EMBL" id="OZ004258">
    <property type="protein sequence ID" value="CAK7914685.1"/>
    <property type="molecule type" value="Genomic_DNA"/>
</dbReference>
<sequence>MHILYLISLVATVSATPIPADVQFRATLSTPENLAYTSTGFSTLIPSYTPTASPDHIPHILFSDPNSGEPLDSSKVSYEAPSVTSLSELGNDVSEYKLA</sequence>
<accession>A0ABP0EGA7</accession>